<dbReference type="AlphaFoldDB" id="W2SJ43"/>
<dbReference type="EMBL" id="KI669074">
    <property type="protein sequence ID" value="ETN69588.1"/>
    <property type="molecule type" value="Genomic_DNA"/>
</dbReference>
<proteinExistence type="predicted"/>
<keyword evidence="2" id="KW-1185">Reference proteome</keyword>
<protein>
    <submittedName>
        <fullName evidence="1">Uncharacterized protein</fullName>
    </submittedName>
</protein>
<organism evidence="1 2">
    <name type="scientific">Necator americanus</name>
    <name type="common">Human hookworm</name>
    <dbReference type="NCBI Taxonomy" id="51031"/>
    <lineage>
        <taxon>Eukaryota</taxon>
        <taxon>Metazoa</taxon>
        <taxon>Ecdysozoa</taxon>
        <taxon>Nematoda</taxon>
        <taxon>Chromadorea</taxon>
        <taxon>Rhabditida</taxon>
        <taxon>Rhabditina</taxon>
        <taxon>Rhabditomorpha</taxon>
        <taxon>Strongyloidea</taxon>
        <taxon>Ancylostomatidae</taxon>
        <taxon>Bunostominae</taxon>
        <taxon>Necator</taxon>
    </lineage>
</organism>
<accession>W2SJ43</accession>
<sequence>MPQKPWMLRPEAISVIERAVWRTAAAIHHHIAQIFHSRPDKLWTLFPNCDSHWFTIIPSTY</sequence>
<gene>
    <name evidence="1" type="ORF">NECAME_05167</name>
</gene>
<dbReference type="Proteomes" id="UP000053676">
    <property type="component" value="Unassembled WGS sequence"/>
</dbReference>
<dbReference type="KEGG" id="nai:NECAME_05167"/>
<name>W2SJ43_NECAM</name>
<reference evidence="2" key="1">
    <citation type="journal article" date="2014" name="Nat. Genet.">
        <title>Genome of the human hookworm Necator americanus.</title>
        <authorList>
            <person name="Tang Y.T."/>
            <person name="Gao X."/>
            <person name="Rosa B.A."/>
            <person name="Abubucker S."/>
            <person name="Hallsworth-Pepin K."/>
            <person name="Martin J."/>
            <person name="Tyagi R."/>
            <person name="Heizer E."/>
            <person name="Zhang X."/>
            <person name="Bhonagiri-Palsikar V."/>
            <person name="Minx P."/>
            <person name="Warren W.C."/>
            <person name="Wang Q."/>
            <person name="Zhan B."/>
            <person name="Hotez P.J."/>
            <person name="Sternberg P.W."/>
            <person name="Dougall A."/>
            <person name="Gaze S.T."/>
            <person name="Mulvenna J."/>
            <person name="Sotillo J."/>
            <person name="Ranganathan S."/>
            <person name="Rabelo E.M."/>
            <person name="Wilson R.K."/>
            <person name="Felgner P.L."/>
            <person name="Bethony J."/>
            <person name="Hawdon J.M."/>
            <person name="Gasser R.B."/>
            <person name="Loukas A."/>
            <person name="Mitreva M."/>
        </authorList>
    </citation>
    <scope>NUCLEOTIDE SEQUENCE [LARGE SCALE GENOMIC DNA]</scope>
</reference>
<evidence type="ECO:0000313" key="2">
    <source>
        <dbReference type="Proteomes" id="UP000053676"/>
    </source>
</evidence>
<evidence type="ECO:0000313" key="1">
    <source>
        <dbReference type="EMBL" id="ETN69588.1"/>
    </source>
</evidence>